<reference evidence="5" key="1">
    <citation type="journal article" date="2021" name="Microorganisms">
        <title>Acidisoma silvae sp. nov. and Acidisomacellulosilytica sp. nov., Two Acidophilic Bacteria Isolated from Decaying Wood, Hydrolyzing Cellulose and Producing Poly-3-hydroxybutyrate.</title>
        <authorList>
            <person name="Mieszkin S."/>
            <person name="Pouder E."/>
            <person name="Uroz S."/>
            <person name="Simon-Colin C."/>
            <person name="Alain K."/>
        </authorList>
    </citation>
    <scope>NUCLEOTIDE SEQUENCE</scope>
    <source>
        <strain evidence="5">HW T2.11</strain>
    </source>
</reference>
<keyword evidence="3" id="KW-0808">Transferase</keyword>
<dbReference type="InterPro" id="IPR029044">
    <property type="entry name" value="Nucleotide-diphossugar_trans"/>
</dbReference>
<dbReference type="PANTHER" id="PTHR43685:SF5">
    <property type="entry name" value="GLYCOSYLTRANSFERASE EPSE-RELATED"/>
    <property type="match status" value="1"/>
</dbReference>
<protein>
    <submittedName>
        <fullName evidence="5">Glycosyltransferase</fullName>
    </submittedName>
</protein>
<organism evidence="5 6">
    <name type="scientific">Acidisoma silvae</name>
    <dbReference type="NCBI Taxonomy" id="2802396"/>
    <lineage>
        <taxon>Bacteria</taxon>
        <taxon>Pseudomonadati</taxon>
        <taxon>Pseudomonadota</taxon>
        <taxon>Alphaproteobacteria</taxon>
        <taxon>Acetobacterales</taxon>
        <taxon>Acidocellaceae</taxon>
        <taxon>Acidisoma</taxon>
    </lineage>
</organism>
<evidence type="ECO:0000313" key="5">
    <source>
        <dbReference type="EMBL" id="MCB8876636.1"/>
    </source>
</evidence>
<gene>
    <name evidence="5" type="ORF">ASILVAE211_15695</name>
</gene>
<comment type="similarity">
    <text evidence="1">Belongs to the glycosyltransferase 2 family.</text>
</comment>
<dbReference type="PANTHER" id="PTHR43685">
    <property type="entry name" value="GLYCOSYLTRANSFERASE"/>
    <property type="match status" value="1"/>
</dbReference>
<keyword evidence="2" id="KW-0328">Glycosyltransferase</keyword>
<accession>A0A963YT99</accession>
<dbReference type="Gene3D" id="3.90.550.10">
    <property type="entry name" value="Spore Coat Polysaccharide Biosynthesis Protein SpsA, Chain A"/>
    <property type="match status" value="1"/>
</dbReference>
<dbReference type="GO" id="GO:0016757">
    <property type="term" value="F:glycosyltransferase activity"/>
    <property type="evidence" value="ECO:0007669"/>
    <property type="project" value="UniProtKB-KW"/>
</dbReference>
<dbReference type="Pfam" id="PF00535">
    <property type="entry name" value="Glycos_transf_2"/>
    <property type="match status" value="1"/>
</dbReference>
<dbReference type="InterPro" id="IPR050834">
    <property type="entry name" value="Glycosyltransf_2"/>
</dbReference>
<evidence type="ECO:0000313" key="6">
    <source>
        <dbReference type="Proteomes" id="UP000708298"/>
    </source>
</evidence>
<dbReference type="SUPFAM" id="SSF53448">
    <property type="entry name" value="Nucleotide-diphospho-sugar transferases"/>
    <property type="match status" value="1"/>
</dbReference>
<dbReference type="RefSeq" id="WP_227322296.1">
    <property type="nucleotide sequence ID" value="NZ_JAESVB010000007.1"/>
</dbReference>
<proteinExistence type="inferred from homology"/>
<dbReference type="InterPro" id="IPR001173">
    <property type="entry name" value="Glyco_trans_2-like"/>
</dbReference>
<keyword evidence="6" id="KW-1185">Reference proteome</keyword>
<name>A0A963YT99_9PROT</name>
<evidence type="ECO:0000256" key="1">
    <source>
        <dbReference type="ARBA" id="ARBA00006739"/>
    </source>
</evidence>
<sequence length="311" mass="33807">MSIAPDRQTVAILLSTYNGAAYLPALLDSFLAQTHQDWMLLWRDDGSRDDTAALMREWGAAYPDRFAEVAEPQGNQGVTGSFMVLLRAAEAAGFAYAAFADQDDVWLPEKLAWGQAMLATASAAKPALYCARQVLVDDNLQRIGLSATLAGPAGFPACLARNIATGNTVILNRAALALIAPTTPPRESWHDWWCYLMVTAAGGHLLRDERGVILYRQHAGNVVGAPSSAPRRALAAVKRGPSAFMQVFRKNVAALQTEARVFDTDTRQTLEIIARSLDGSAAARLRALRIPGLVRNSRLQTALFRLWFLTG</sequence>
<dbReference type="AlphaFoldDB" id="A0A963YT99"/>
<evidence type="ECO:0000256" key="2">
    <source>
        <dbReference type="ARBA" id="ARBA00022676"/>
    </source>
</evidence>
<comment type="caution">
    <text evidence="5">The sequence shown here is derived from an EMBL/GenBank/DDBJ whole genome shotgun (WGS) entry which is preliminary data.</text>
</comment>
<feature type="domain" description="Glycosyltransferase 2-like" evidence="4">
    <location>
        <begin position="12"/>
        <end position="112"/>
    </location>
</feature>
<dbReference type="EMBL" id="JAESVB010000007">
    <property type="protein sequence ID" value="MCB8876636.1"/>
    <property type="molecule type" value="Genomic_DNA"/>
</dbReference>
<dbReference type="Proteomes" id="UP000708298">
    <property type="component" value="Unassembled WGS sequence"/>
</dbReference>
<evidence type="ECO:0000256" key="3">
    <source>
        <dbReference type="ARBA" id="ARBA00022679"/>
    </source>
</evidence>
<reference evidence="5" key="2">
    <citation type="submission" date="2021-01" db="EMBL/GenBank/DDBJ databases">
        <authorList>
            <person name="Mieszkin S."/>
            <person name="Pouder E."/>
            <person name="Alain K."/>
        </authorList>
    </citation>
    <scope>NUCLEOTIDE SEQUENCE</scope>
    <source>
        <strain evidence="5">HW T2.11</strain>
    </source>
</reference>
<evidence type="ECO:0000259" key="4">
    <source>
        <dbReference type="Pfam" id="PF00535"/>
    </source>
</evidence>